<keyword evidence="3" id="KW-0540">Nuclease</keyword>
<keyword evidence="3" id="KW-0255">Endonuclease</keyword>
<keyword evidence="3" id="KW-0269">Exonuclease</keyword>
<dbReference type="Gene3D" id="3.60.10.10">
    <property type="entry name" value="Endonuclease/exonuclease/phosphatase"/>
    <property type="match status" value="1"/>
</dbReference>
<keyword evidence="3" id="KW-0378">Hydrolase</keyword>
<keyword evidence="1" id="KW-1133">Transmembrane helix</keyword>
<name>A0A1C4ZR84_MICEC</name>
<keyword evidence="1" id="KW-0812">Transmembrane</keyword>
<sequence>MTAVDVAAPGTRRWGRRAVWTAAGSWLLLVAAHRVLSGRAWWWNLPDLLPPLLFAVVPVLLLALVPLARRDTAAGTARARTAGAALALGALALGWPAAGVNAAALWHRPPPAPPDALRIFSWNTWYWDQLLATGPDGERVTDPDRFYRYLHTRAADVYLLQEYLYIDTVDYDPIRLDDLARIRREFPGYHVAVSGELVTISRYPIVGDHPLDLRPWLARRWSDLPPADSSLPAYHTVKTLRTDLLVGGRVLSVYNAHLHVPPVGLPARHPDTADDGLARHDLRRAGYRAIAADVDGNPHPVLLAGDLNTSPAMGLLHALPDRLVDATGALDSAYPVSWARYGLPLWRLDWVFASPDVAVHRYRMVAPDGLSDHHGQHVVVSLRPRHEA</sequence>
<dbReference type="OrthoDB" id="3541033at2"/>
<dbReference type="Pfam" id="PF03372">
    <property type="entry name" value="Exo_endo_phos"/>
    <property type="match status" value="1"/>
</dbReference>
<feature type="transmembrane region" description="Helical" evidence="1">
    <location>
        <begin position="18"/>
        <end position="36"/>
    </location>
</feature>
<evidence type="ECO:0000313" key="4">
    <source>
        <dbReference type="Proteomes" id="UP000198253"/>
    </source>
</evidence>
<dbReference type="InterPro" id="IPR005135">
    <property type="entry name" value="Endo/exonuclease/phosphatase"/>
</dbReference>
<organism evidence="3 4">
    <name type="scientific">Micromonospora echinospora</name>
    <name type="common">Micromonospora purpurea</name>
    <dbReference type="NCBI Taxonomy" id="1877"/>
    <lineage>
        <taxon>Bacteria</taxon>
        <taxon>Bacillati</taxon>
        <taxon>Actinomycetota</taxon>
        <taxon>Actinomycetes</taxon>
        <taxon>Micromonosporales</taxon>
        <taxon>Micromonosporaceae</taxon>
        <taxon>Micromonospora</taxon>
    </lineage>
</organism>
<gene>
    <name evidence="3" type="ORF">GA0070618_5658</name>
</gene>
<reference evidence="4" key="1">
    <citation type="submission" date="2016-06" db="EMBL/GenBank/DDBJ databases">
        <authorList>
            <person name="Varghese N."/>
            <person name="Submissions Spin"/>
        </authorList>
    </citation>
    <scope>NUCLEOTIDE SEQUENCE [LARGE SCALE GENOMIC DNA]</scope>
    <source>
        <strain evidence="4">DSM 43816</strain>
    </source>
</reference>
<accession>A0A1C4ZR84</accession>
<dbReference type="RefSeq" id="WP_088984307.1">
    <property type="nucleotide sequence ID" value="NZ_LT607413.1"/>
</dbReference>
<dbReference type="AlphaFoldDB" id="A0A1C4ZR84"/>
<keyword evidence="4" id="KW-1185">Reference proteome</keyword>
<dbReference type="EMBL" id="LT607413">
    <property type="protein sequence ID" value="SCF35513.1"/>
    <property type="molecule type" value="Genomic_DNA"/>
</dbReference>
<dbReference type="InterPro" id="IPR036691">
    <property type="entry name" value="Endo/exonu/phosph_ase_sf"/>
</dbReference>
<dbReference type="Proteomes" id="UP000198253">
    <property type="component" value="Chromosome I"/>
</dbReference>
<feature type="domain" description="Endonuclease/exonuclease/phosphatase" evidence="2">
    <location>
        <begin position="140"/>
        <end position="373"/>
    </location>
</feature>
<dbReference type="InParanoid" id="A0A1C4ZR84"/>
<dbReference type="SUPFAM" id="SSF56219">
    <property type="entry name" value="DNase I-like"/>
    <property type="match status" value="1"/>
</dbReference>
<feature type="transmembrane region" description="Helical" evidence="1">
    <location>
        <begin position="48"/>
        <end position="69"/>
    </location>
</feature>
<dbReference type="GO" id="GO:0004527">
    <property type="term" value="F:exonuclease activity"/>
    <property type="evidence" value="ECO:0007669"/>
    <property type="project" value="UniProtKB-KW"/>
</dbReference>
<evidence type="ECO:0000259" key="2">
    <source>
        <dbReference type="Pfam" id="PF03372"/>
    </source>
</evidence>
<evidence type="ECO:0000256" key="1">
    <source>
        <dbReference type="SAM" id="Phobius"/>
    </source>
</evidence>
<evidence type="ECO:0000313" key="3">
    <source>
        <dbReference type="EMBL" id="SCF35513.1"/>
    </source>
</evidence>
<keyword evidence="1" id="KW-0472">Membrane</keyword>
<dbReference type="GO" id="GO:0004519">
    <property type="term" value="F:endonuclease activity"/>
    <property type="evidence" value="ECO:0007669"/>
    <property type="project" value="UniProtKB-KW"/>
</dbReference>
<proteinExistence type="predicted"/>
<feature type="transmembrane region" description="Helical" evidence="1">
    <location>
        <begin position="81"/>
        <end position="106"/>
    </location>
</feature>
<protein>
    <submittedName>
        <fullName evidence="3">Metal-dependent hydrolase, endonuclease/exonuclease/phosphatase family</fullName>
    </submittedName>
</protein>